<evidence type="ECO:0000256" key="1">
    <source>
        <dbReference type="SAM" id="MobiDB-lite"/>
    </source>
</evidence>
<gene>
    <name evidence="2" type="ORF">AAG570_012914</name>
</gene>
<protein>
    <submittedName>
        <fullName evidence="2">Uncharacterized protein</fullName>
    </submittedName>
</protein>
<comment type="caution">
    <text evidence="2">The sequence shown here is derived from an EMBL/GenBank/DDBJ whole genome shotgun (WGS) entry which is preliminary data.</text>
</comment>
<evidence type="ECO:0000313" key="2">
    <source>
        <dbReference type="EMBL" id="KAL1129970.1"/>
    </source>
</evidence>
<keyword evidence="3" id="KW-1185">Reference proteome</keyword>
<evidence type="ECO:0000313" key="3">
    <source>
        <dbReference type="Proteomes" id="UP001558652"/>
    </source>
</evidence>
<dbReference type="AlphaFoldDB" id="A0ABD0YFE3"/>
<feature type="compositionally biased region" description="Low complexity" evidence="1">
    <location>
        <begin position="56"/>
        <end position="71"/>
    </location>
</feature>
<feature type="compositionally biased region" description="Basic residues" evidence="1">
    <location>
        <begin position="31"/>
        <end position="40"/>
    </location>
</feature>
<sequence length="103" mass="12257">MYYQQYNTYKHQWYVGPGQQPQYLSCMHQQQVHHQHHPQHHQQDHQEVWEPPQLVAALSPPATLSPPQELSPRPPPARSPYEWMKKPSYQTQPNPGKPFIFRP</sequence>
<feature type="region of interest" description="Disordered" evidence="1">
    <location>
        <begin position="26"/>
        <end position="103"/>
    </location>
</feature>
<name>A0ABD0YFE3_9HEMI</name>
<dbReference type="EMBL" id="JBFDAA010000008">
    <property type="protein sequence ID" value="KAL1129970.1"/>
    <property type="molecule type" value="Genomic_DNA"/>
</dbReference>
<organism evidence="2 3">
    <name type="scientific">Ranatra chinensis</name>
    <dbReference type="NCBI Taxonomy" id="642074"/>
    <lineage>
        <taxon>Eukaryota</taxon>
        <taxon>Metazoa</taxon>
        <taxon>Ecdysozoa</taxon>
        <taxon>Arthropoda</taxon>
        <taxon>Hexapoda</taxon>
        <taxon>Insecta</taxon>
        <taxon>Pterygota</taxon>
        <taxon>Neoptera</taxon>
        <taxon>Paraneoptera</taxon>
        <taxon>Hemiptera</taxon>
        <taxon>Heteroptera</taxon>
        <taxon>Panheteroptera</taxon>
        <taxon>Nepomorpha</taxon>
        <taxon>Nepidae</taxon>
        <taxon>Ranatrinae</taxon>
        <taxon>Ranatra</taxon>
    </lineage>
</organism>
<dbReference type="Proteomes" id="UP001558652">
    <property type="component" value="Unassembled WGS sequence"/>
</dbReference>
<proteinExistence type="predicted"/>
<accession>A0ABD0YFE3</accession>
<reference evidence="2 3" key="1">
    <citation type="submission" date="2024-07" db="EMBL/GenBank/DDBJ databases">
        <title>Chromosome-level genome assembly of the water stick insect Ranatra chinensis (Heteroptera: Nepidae).</title>
        <authorList>
            <person name="Liu X."/>
        </authorList>
    </citation>
    <scope>NUCLEOTIDE SEQUENCE [LARGE SCALE GENOMIC DNA]</scope>
    <source>
        <strain evidence="2">Cailab_2021Rc</strain>
        <tissue evidence="2">Muscle</tissue>
    </source>
</reference>